<evidence type="ECO:0000259" key="2">
    <source>
        <dbReference type="PROSITE" id="PS50235"/>
    </source>
</evidence>
<feature type="compositionally biased region" description="Polar residues" evidence="1">
    <location>
        <begin position="106"/>
        <end position="116"/>
    </location>
</feature>
<dbReference type="GO" id="GO:0004843">
    <property type="term" value="F:cysteine-type deubiquitinase activity"/>
    <property type="evidence" value="ECO:0007669"/>
    <property type="project" value="InterPro"/>
</dbReference>
<evidence type="ECO:0000313" key="4">
    <source>
        <dbReference type="Proteomes" id="UP001273166"/>
    </source>
</evidence>
<accession>A0AAJ0GLK3</accession>
<dbReference type="GO" id="GO:0016579">
    <property type="term" value="P:protein deubiquitination"/>
    <property type="evidence" value="ECO:0007669"/>
    <property type="project" value="InterPro"/>
</dbReference>
<dbReference type="Gene3D" id="3.90.70.10">
    <property type="entry name" value="Cysteine proteinases"/>
    <property type="match status" value="1"/>
</dbReference>
<dbReference type="InterPro" id="IPR021905">
    <property type="entry name" value="DUF3517"/>
</dbReference>
<sequence length="2566" mass="288970">MAQIRTQAPIAADPSKERAVSSEPPCSTRPNPFDDGELSSRKRRRTSLASESPSQSVDTVRSSPRLPATGTPGPELRGDSVMKIDTEYVIPTTPEQRPLDAEPSPEQRSSRVTINVRTPLRPLEPILSSPPSPCPNGSGSTASTTSTNAVRTSVEEPEAVMPPNDGVADTPASSRSASGSPPVEVISLNGDDDGDFEDEEPITIMDAPGRSLIYDPTISFPFHDATESYTETVLRLLQYLPTHEQVSRGFVEWIDRYLLFVRAASPRAVEDSYFTHRDMWQPVSQLVMHMVNRKVAYPRSRDLRQDIFAFYRSFSELTAFFIEFDLKILRSTALSDQERLQARASPHYVQALAALLRREEVAVHASHLQRGDEDWSYPAELAAMVDRFQKFPAVQGGGLALVRQLALTERRLVSQFPKEVTDHLGNLCLIAGNVLKYGLRRTHGPATEFVRHGMSLNYAFFNTMSAMLSDVIEKHLNRVSSDGVANLIEGLTDIYEACLATSGVVPTEIIAQHVKDHPPVAGHLIPEAMAYHWKFTHFVRLIRSGQMQLRVMAVSTMCNDLVGIYRMNQEPNGTEAVLTLWSYVADFLLKTGLVNYILGPSCHPEITLESSNVIGFLLISNTYTNAHTDALWQTVTSTQDPRVSDALLRMVGRIANLFPRPALTYFFQKLNTVPVEAFGPTMREFCDHLLKQALTKFPDTLHHDLAPFDLCIRLIRQSSCLGTQSPVAHPDIQQFGIQKLDGILNHGPGAEGRWKIYRGCLNDIAQRSPCTRGSLWVLKMATRFYHVRDLRELLAEHDLTRLLIEELESAIPVAKAAGFSAVISGPENGPRKELLMSMILHEPKSIMSNLGPKLWNLLVGPEAGCKEDRDVAWQMLTTAMKRSQGENAFTSACFAEYLPTLDPKLFCQGALDFVREGIMPLVNDPASIALDEDDGSASCSGIELLWRIALYAPAGTVEQRAIQTLVKDVYIESRSVQSFSPFRARKVHLGLVGRCLRQLSSAASRLKAFADGNDSVGDDSMVIVATDSQIHEQELLFIRSLAILREFHQLHQAKPEFSAPDMRSLILESPKEVEGESAELKYQSFDGDRQTTVMPLNIGKRNTAASLLASLREATGFESYRIYYRGRPFVPQESDICKSLEDLQIHNGIILVKKESEAPASPKIRIGASPVEIEILSHFEELWEYLSLEEKLAREIFGFLVKLPADENLLQTIGDPAVSYLDTFPLGQPFKSLYAVHALREYLGFHRPRSAVSERAPGQGGSPSLRKDCLTRAMSLVVPALSDPQVTGQCPNLERQVELGAALVDLLVSLLRDPELPVSAAQSLDSQLLDRLLAILSLATSSDMPQDATRHAPLCLHAILESCSLSEVFMSAFRAHPEAARLLEHLLHNDPRATIRQDTALLIRQRTCLVNETGSLQEVDQTITTLRDFLWPLVSRLVRPAIGDASRSAEVLDLCFDMLRALQETQSEITNLKQLSDDWFDVLLGYTTTEDPTKPANTDPVAAGLIRLLHAIICATDETVSREILPESGVARKIFWKHLFPPRNETVREYEPSHPITSPQTRSWLLEIIFTLVKDDPTQFMWLLEDMDNLVPVYPKEEDLYSYELPQQFERAKAVRAPCGYPGLRNLSNTCYFNSLLTQLFMNVDFRQFMLQATVRDRDYTQNLLFETQKLFAFLQDSVRHFISPEECVASIKTYEDTQIDVVVQMDVDEFYNLLFDRWEGQFLTSGEKNLFRSFYGGQLVQQVRSQECEHVSERLEPFSAIQCDIKGKSSLQESLQAYVDGEIMEGDNKYKCSTCDRHVDAVKRACLKDIPDNLIFHLKRFDFNLRTMQRSKINDYFAFPDKIDMRPYTIDHLSNPGEDQPEDIFELVGILVHTGTAESGHYYSYIRERPTDREAPTWVEFNDETVTTWDPASMANSCFGGPEYQPQFASNAIYEKQYSAYMLFYQRASSLAKNQALLQRSTSPMPFRVKIPDDIQEYILEENAWLLRRHCLFDPSQIQFVCLALFQLKNLNSGRCSRDHAMETQALTMALSHLDQIASRTKDVPDFYNLLTRIQAMCESCAQCGLAVYGYFSRYTFALRMLLQRNIDEDVRQGTANFVIQIVQWLKAQVPAQYGIPAPEEGDGEDMGEVDPESCVIAGMVRIMEHLWQHFQANLRSWPEVFDFMLSFVKLGRHELAAFLGQPEFLRWLLWIVWADANAEPYLPSQFARMVAVVSRRLPNRPPSYETIISLLDYLLANIRLTYNANGQPTGASHPADRVKRATDPGEPFAITRAETDIIHQMGPRTIPVNIFIDRLISIAQNPAGTDSIIANLMKQSDRMEVSVFQTLVHRITGQIAHNVTPYLRVAGSVFCRQARDARLIADLIKHVSQQCLSLQNPEGKAFLEFARETFDGPRERSRETAHQVIMAGLDGVPDWAPGLLGYFDTSIVEETELFLQEKIFQHRISRLPGGDELKEARELAEKVRQTARILGIRCLWYLRDNYVVRNAEVTERSISGLQRVIKQCSRYFNLKEPVEDEQTQEYIQLNQSVMESVASLVVVDELEEDGSGMYYSDDSSIASSITAG</sequence>
<dbReference type="FunFam" id="3.90.70.10:FF:000136">
    <property type="entry name" value="Ubiquitin C-terminal hydrolase, putative"/>
    <property type="match status" value="1"/>
</dbReference>
<comment type="caution">
    <text evidence="3">The sequence shown here is derived from an EMBL/GenBank/DDBJ whole genome shotgun (WGS) entry which is preliminary data.</text>
</comment>
<organism evidence="3 4">
    <name type="scientific">Chaetomium strumarium</name>
    <dbReference type="NCBI Taxonomy" id="1170767"/>
    <lineage>
        <taxon>Eukaryota</taxon>
        <taxon>Fungi</taxon>
        <taxon>Dikarya</taxon>
        <taxon>Ascomycota</taxon>
        <taxon>Pezizomycotina</taxon>
        <taxon>Sordariomycetes</taxon>
        <taxon>Sordariomycetidae</taxon>
        <taxon>Sordariales</taxon>
        <taxon>Chaetomiaceae</taxon>
        <taxon>Chaetomium</taxon>
    </lineage>
</organism>
<dbReference type="CDD" id="cd02659">
    <property type="entry name" value="peptidase_C19C"/>
    <property type="match status" value="1"/>
</dbReference>
<evidence type="ECO:0000256" key="1">
    <source>
        <dbReference type="SAM" id="MobiDB-lite"/>
    </source>
</evidence>
<proteinExistence type="predicted"/>
<dbReference type="InterPro" id="IPR018200">
    <property type="entry name" value="USP_CS"/>
</dbReference>
<dbReference type="Pfam" id="PF00443">
    <property type="entry name" value="UCH"/>
    <property type="match status" value="1"/>
</dbReference>
<dbReference type="Pfam" id="PF12030">
    <property type="entry name" value="DUF3517"/>
    <property type="match status" value="1"/>
</dbReference>
<dbReference type="EMBL" id="JAUDZG010000007">
    <property type="protein sequence ID" value="KAK3302158.1"/>
    <property type="molecule type" value="Genomic_DNA"/>
</dbReference>
<reference evidence="3" key="1">
    <citation type="journal article" date="2023" name="Mol. Phylogenet. Evol.">
        <title>Genome-scale phylogeny and comparative genomics of the fungal order Sordariales.</title>
        <authorList>
            <person name="Hensen N."/>
            <person name="Bonometti L."/>
            <person name="Westerberg I."/>
            <person name="Brannstrom I.O."/>
            <person name="Guillou S."/>
            <person name="Cros-Aarteil S."/>
            <person name="Calhoun S."/>
            <person name="Haridas S."/>
            <person name="Kuo A."/>
            <person name="Mondo S."/>
            <person name="Pangilinan J."/>
            <person name="Riley R."/>
            <person name="LaButti K."/>
            <person name="Andreopoulos B."/>
            <person name="Lipzen A."/>
            <person name="Chen C."/>
            <person name="Yan M."/>
            <person name="Daum C."/>
            <person name="Ng V."/>
            <person name="Clum A."/>
            <person name="Steindorff A."/>
            <person name="Ohm R.A."/>
            <person name="Martin F."/>
            <person name="Silar P."/>
            <person name="Natvig D.O."/>
            <person name="Lalanne C."/>
            <person name="Gautier V."/>
            <person name="Ament-Velasquez S.L."/>
            <person name="Kruys A."/>
            <person name="Hutchinson M.I."/>
            <person name="Powell A.J."/>
            <person name="Barry K."/>
            <person name="Miller A.N."/>
            <person name="Grigoriev I.V."/>
            <person name="Debuchy R."/>
            <person name="Gladieux P."/>
            <person name="Hiltunen Thoren M."/>
            <person name="Johannesson H."/>
        </authorList>
    </citation>
    <scope>NUCLEOTIDE SEQUENCE</scope>
    <source>
        <strain evidence="3">CBS 333.67</strain>
    </source>
</reference>
<dbReference type="RefSeq" id="XP_062717938.1">
    <property type="nucleotide sequence ID" value="XM_062865257.1"/>
</dbReference>
<dbReference type="SUPFAM" id="SSF48371">
    <property type="entry name" value="ARM repeat"/>
    <property type="match status" value="1"/>
</dbReference>
<feature type="compositionally biased region" description="Low complexity" evidence="1">
    <location>
        <begin position="171"/>
        <end position="182"/>
    </location>
</feature>
<dbReference type="InterPro" id="IPR001394">
    <property type="entry name" value="Peptidase_C19_UCH"/>
</dbReference>
<reference evidence="3" key="2">
    <citation type="submission" date="2023-06" db="EMBL/GenBank/DDBJ databases">
        <authorList>
            <consortium name="Lawrence Berkeley National Laboratory"/>
            <person name="Mondo S.J."/>
            <person name="Hensen N."/>
            <person name="Bonometti L."/>
            <person name="Westerberg I."/>
            <person name="Brannstrom I.O."/>
            <person name="Guillou S."/>
            <person name="Cros-Aarteil S."/>
            <person name="Calhoun S."/>
            <person name="Haridas S."/>
            <person name="Kuo A."/>
            <person name="Pangilinan J."/>
            <person name="Riley R."/>
            <person name="Labutti K."/>
            <person name="Andreopoulos B."/>
            <person name="Lipzen A."/>
            <person name="Chen C."/>
            <person name="Yanf M."/>
            <person name="Daum C."/>
            <person name="Ng V."/>
            <person name="Clum A."/>
            <person name="Steindorff A."/>
            <person name="Ohm R."/>
            <person name="Martin F."/>
            <person name="Silar P."/>
            <person name="Natvig D."/>
            <person name="Lalanne C."/>
            <person name="Gautier V."/>
            <person name="Ament-Velasquez S.L."/>
            <person name="Kruys A."/>
            <person name="Hutchinson M.I."/>
            <person name="Powell A.J."/>
            <person name="Barry K."/>
            <person name="Miller A.N."/>
            <person name="Grigoriev I.V."/>
            <person name="Debuchy R."/>
            <person name="Gladieux P."/>
            <person name="Thoren M.H."/>
            <person name="Johannesson H."/>
        </authorList>
    </citation>
    <scope>NUCLEOTIDE SEQUENCE</scope>
    <source>
        <strain evidence="3">CBS 333.67</strain>
    </source>
</reference>
<feature type="compositionally biased region" description="Low complexity" evidence="1">
    <location>
        <begin position="135"/>
        <end position="152"/>
    </location>
</feature>
<dbReference type="InterPro" id="IPR016024">
    <property type="entry name" value="ARM-type_fold"/>
</dbReference>
<keyword evidence="4" id="KW-1185">Reference proteome</keyword>
<feature type="compositionally biased region" description="Polar residues" evidence="1">
    <location>
        <begin position="47"/>
        <end position="62"/>
    </location>
</feature>
<feature type="domain" description="USP" evidence="2">
    <location>
        <begin position="1622"/>
        <end position="1949"/>
    </location>
</feature>
<name>A0AAJ0GLK3_9PEZI</name>
<dbReference type="InterPro" id="IPR028889">
    <property type="entry name" value="USP"/>
</dbReference>
<dbReference type="Proteomes" id="UP001273166">
    <property type="component" value="Unassembled WGS sequence"/>
</dbReference>
<dbReference type="PROSITE" id="PS50235">
    <property type="entry name" value="USP_3"/>
    <property type="match status" value="1"/>
</dbReference>
<feature type="region of interest" description="Disordered" evidence="1">
    <location>
        <begin position="1"/>
        <end position="195"/>
    </location>
</feature>
<dbReference type="SUPFAM" id="SSF54001">
    <property type="entry name" value="Cysteine proteinases"/>
    <property type="match status" value="1"/>
</dbReference>
<dbReference type="GO" id="GO:0005634">
    <property type="term" value="C:nucleus"/>
    <property type="evidence" value="ECO:0007669"/>
    <property type="project" value="TreeGrafter"/>
</dbReference>
<dbReference type="InterPro" id="IPR038765">
    <property type="entry name" value="Papain-like_cys_pep_sf"/>
</dbReference>
<dbReference type="PANTHER" id="PTHR24006">
    <property type="entry name" value="UBIQUITIN CARBOXYL-TERMINAL HYDROLASE"/>
    <property type="match status" value="1"/>
</dbReference>
<dbReference type="PANTHER" id="PTHR24006:SF827">
    <property type="entry name" value="UBIQUITIN CARBOXYL-TERMINAL HYDROLASE 34"/>
    <property type="match status" value="1"/>
</dbReference>
<dbReference type="PROSITE" id="PS00973">
    <property type="entry name" value="USP_2"/>
    <property type="match status" value="1"/>
</dbReference>
<feature type="compositionally biased region" description="Basic and acidic residues" evidence="1">
    <location>
        <begin position="76"/>
        <end position="86"/>
    </location>
</feature>
<protein>
    <recommendedName>
        <fullName evidence="2">USP domain-containing protein</fullName>
    </recommendedName>
</protein>
<dbReference type="GeneID" id="87884086"/>
<gene>
    <name evidence="3" type="ORF">B0T15DRAFT_404545</name>
</gene>
<evidence type="ECO:0000313" key="3">
    <source>
        <dbReference type="EMBL" id="KAK3302158.1"/>
    </source>
</evidence>
<dbReference type="InterPro" id="IPR050164">
    <property type="entry name" value="Peptidase_C19"/>
</dbReference>
<dbReference type="GO" id="GO:0005829">
    <property type="term" value="C:cytosol"/>
    <property type="evidence" value="ECO:0007669"/>
    <property type="project" value="TreeGrafter"/>
</dbReference>